<dbReference type="InterPro" id="IPR036969">
    <property type="entry name" value="Citrate_synthase_sf"/>
</dbReference>
<dbReference type="OrthoDB" id="9786046at2"/>
<dbReference type="PANTHER" id="PTHR11739:SF4">
    <property type="entry name" value="CITRATE SYNTHASE, PEROXISOMAL"/>
    <property type="match status" value="1"/>
</dbReference>
<dbReference type="SUPFAM" id="SSF48256">
    <property type="entry name" value="Citrate synthase"/>
    <property type="match status" value="1"/>
</dbReference>
<evidence type="ECO:0000313" key="6">
    <source>
        <dbReference type="Proteomes" id="UP000278222"/>
    </source>
</evidence>
<protein>
    <recommendedName>
        <fullName evidence="3">citrate synthase (unknown stereospecificity)</fullName>
        <ecNumber evidence="3">2.3.3.16</ecNumber>
    </recommendedName>
</protein>
<dbReference type="EMBL" id="RJKX01000013">
    <property type="protein sequence ID" value="ROQ00401.1"/>
    <property type="molecule type" value="Genomic_DNA"/>
</dbReference>
<dbReference type="CDD" id="cd06102">
    <property type="entry name" value="citrate_synt_like_2"/>
    <property type="match status" value="1"/>
</dbReference>
<dbReference type="AlphaFoldDB" id="A0A3N1M9Q4"/>
<sequence length="398" mass="41557">MNGPTLLDAAEATRRLGVRHATLYAYVSRGQIRAEPHPTDPRRSLYAAEDVDRMAAGRALGRSPGRAAAATLDWGLPVLDSAITQIEHGRLFYRGRDAVRLAETASLEDAARLLWDCGAADPFDEPVAEASHVAANPPPLDLFARCMAGLSADGLAQSETWARDPQRRWQGAALLLRHAAAVAIGRPPSALPTAQAMAAAWGAGDAATDLIRRALVLGADHELNASTFATRVIASTGAALAAAVVGGMAALSGPRHGGMTLRVQALLDEIAGHARPAEAVALRLRRGDRLPGFGHPLYPAGDPRATALLDRLDLDPALRDTIAAAADLTGEAPNIDFALVALARVHRLPADAPAALFLVGRTVGWIAHALEQHATGGLIRPRARYIGVPSSRGSAGAG</sequence>
<evidence type="ECO:0000313" key="5">
    <source>
        <dbReference type="EMBL" id="ROQ00401.1"/>
    </source>
</evidence>
<gene>
    <name evidence="5" type="ORF">EDC65_2198</name>
</gene>
<comment type="pathway">
    <text evidence="1">Carbohydrate metabolism; tricarboxylic acid cycle; isocitrate from oxaloacetate: step 1/2.</text>
</comment>
<accession>A0A3N1M9Q4</accession>
<organism evidence="5 6">
    <name type="scientific">Stella humosa</name>
    <dbReference type="NCBI Taxonomy" id="94"/>
    <lineage>
        <taxon>Bacteria</taxon>
        <taxon>Pseudomonadati</taxon>
        <taxon>Pseudomonadota</taxon>
        <taxon>Alphaproteobacteria</taxon>
        <taxon>Rhodospirillales</taxon>
        <taxon>Stellaceae</taxon>
        <taxon>Stella</taxon>
    </lineage>
</organism>
<dbReference type="Pfam" id="PF00285">
    <property type="entry name" value="Citrate_synt"/>
    <property type="match status" value="1"/>
</dbReference>
<dbReference type="InterPro" id="IPR016143">
    <property type="entry name" value="Citrate_synth-like_sm_a-sub"/>
</dbReference>
<evidence type="ECO:0000256" key="2">
    <source>
        <dbReference type="ARBA" id="ARBA00010566"/>
    </source>
</evidence>
<dbReference type="EC" id="2.3.3.16" evidence="3"/>
<keyword evidence="6" id="KW-1185">Reference proteome</keyword>
<proteinExistence type="inferred from homology"/>
<evidence type="ECO:0000256" key="3">
    <source>
        <dbReference type="ARBA" id="ARBA00012972"/>
    </source>
</evidence>
<dbReference type="GO" id="GO:0036440">
    <property type="term" value="F:citrate synthase activity"/>
    <property type="evidence" value="ECO:0007669"/>
    <property type="project" value="UniProtKB-EC"/>
</dbReference>
<dbReference type="RefSeq" id="WP_123689685.1">
    <property type="nucleotide sequence ID" value="NZ_RJKX01000013.1"/>
</dbReference>
<dbReference type="InterPro" id="IPR016142">
    <property type="entry name" value="Citrate_synth-like_lrg_a-sub"/>
</dbReference>
<dbReference type="Gene3D" id="1.10.230.10">
    <property type="entry name" value="Cytochrome P450-Terp, domain 2"/>
    <property type="match status" value="1"/>
</dbReference>
<dbReference type="InterPro" id="IPR002020">
    <property type="entry name" value="Citrate_synthase"/>
</dbReference>
<dbReference type="GO" id="GO:0005829">
    <property type="term" value="C:cytosol"/>
    <property type="evidence" value="ECO:0007669"/>
    <property type="project" value="TreeGrafter"/>
</dbReference>
<evidence type="ECO:0000256" key="4">
    <source>
        <dbReference type="ARBA" id="ARBA00022679"/>
    </source>
</evidence>
<dbReference type="GO" id="GO:0006099">
    <property type="term" value="P:tricarboxylic acid cycle"/>
    <property type="evidence" value="ECO:0007669"/>
    <property type="project" value="UniProtKB-UniPathway"/>
</dbReference>
<dbReference type="PANTHER" id="PTHR11739">
    <property type="entry name" value="CITRATE SYNTHASE"/>
    <property type="match status" value="1"/>
</dbReference>
<comment type="similarity">
    <text evidence="2">Belongs to the citrate synthase family.</text>
</comment>
<dbReference type="Gene3D" id="1.10.580.10">
    <property type="entry name" value="Citrate Synthase, domain 1"/>
    <property type="match status" value="2"/>
</dbReference>
<evidence type="ECO:0000256" key="1">
    <source>
        <dbReference type="ARBA" id="ARBA00004751"/>
    </source>
</evidence>
<reference evidence="5 6" key="1">
    <citation type="submission" date="2018-11" db="EMBL/GenBank/DDBJ databases">
        <title>Genomic Encyclopedia of Type Strains, Phase IV (KMG-IV): sequencing the most valuable type-strain genomes for metagenomic binning, comparative biology and taxonomic classification.</title>
        <authorList>
            <person name="Goeker M."/>
        </authorList>
    </citation>
    <scope>NUCLEOTIDE SEQUENCE [LARGE SCALE GENOMIC DNA]</scope>
    <source>
        <strain evidence="5 6">DSM 5900</strain>
    </source>
</reference>
<dbReference type="GO" id="GO:0005975">
    <property type="term" value="P:carbohydrate metabolic process"/>
    <property type="evidence" value="ECO:0007669"/>
    <property type="project" value="TreeGrafter"/>
</dbReference>
<comment type="caution">
    <text evidence="5">The sequence shown here is derived from an EMBL/GenBank/DDBJ whole genome shotgun (WGS) entry which is preliminary data.</text>
</comment>
<name>A0A3N1M9Q4_9PROT</name>
<dbReference type="PRINTS" id="PR00143">
    <property type="entry name" value="CITRTSNTHASE"/>
</dbReference>
<keyword evidence="4" id="KW-0808">Transferase</keyword>
<dbReference type="UniPathway" id="UPA00223">
    <property type="reaction ID" value="UER00717"/>
</dbReference>
<dbReference type="Proteomes" id="UP000278222">
    <property type="component" value="Unassembled WGS sequence"/>
</dbReference>